<evidence type="ECO:0000256" key="1">
    <source>
        <dbReference type="SAM" id="MobiDB-lite"/>
    </source>
</evidence>
<evidence type="ECO:0000313" key="3">
    <source>
        <dbReference type="Proteomes" id="UP000499080"/>
    </source>
</evidence>
<accession>A0A4Y2GBE3</accession>
<proteinExistence type="predicted"/>
<feature type="compositionally biased region" description="Low complexity" evidence="1">
    <location>
        <begin position="120"/>
        <end position="133"/>
    </location>
</feature>
<sequence>MLTNLRVLDLPESEKHNLGIMSVCEHNNSKTIRATGMKFAVPLRADGAAPVYIPTAPRAEALTAAEEIDADVTLPTVTVRGFLNFRTTVDGTVIVFTPATTVDGTVIVFTPASGTPQDPTPASAAPSPSSSAPPGTPISPRNDDIQHLTYTGDDRNTRTELENEAHTPEDDRQNFRQR</sequence>
<reference evidence="2 3" key="1">
    <citation type="journal article" date="2019" name="Sci. Rep.">
        <title>Orb-weaving spider Araneus ventricosus genome elucidates the spidroin gene catalogue.</title>
        <authorList>
            <person name="Kono N."/>
            <person name="Nakamura H."/>
            <person name="Ohtoshi R."/>
            <person name="Moran D.A.P."/>
            <person name="Shinohara A."/>
            <person name="Yoshida Y."/>
            <person name="Fujiwara M."/>
            <person name="Mori M."/>
            <person name="Tomita M."/>
            <person name="Arakawa K."/>
        </authorList>
    </citation>
    <scope>NUCLEOTIDE SEQUENCE [LARGE SCALE GENOMIC DNA]</scope>
</reference>
<feature type="region of interest" description="Disordered" evidence="1">
    <location>
        <begin position="112"/>
        <end position="178"/>
    </location>
</feature>
<dbReference type="EMBL" id="BGPR01001285">
    <property type="protein sequence ID" value="GBM50106.1"/>
    <property type="molecule type" value="Genomic_DNA"/>
</dbReference>
<dbReference type="Proteomes" id="UP000499080">
    <property type="component" value="Unassembled WGS sequence"/>
</dbReference>
<dbReference type="OrthoDB" id="1046782at2759"/>
<dbReference type="AlphaFoldDB" id="A0A4Y2GBE3"/>
<comment type="caution">
    <text evidence="2">The sequence shown here is derived from an EMBL/GenBank/DDBJ whole genome shotgun (WGS) entry which is preliminary data.</text>
</comment>
<keyword evidence="3" id="KW-1185">Reference proteome</keyword>
<name>A0A4Y2GBE3_ARAVE</name>
<gene>
    <name evidence="2" type="ORF">AVEN_223312_1</name>
</gene>
<feature type="compositionally biased region" description="Basic and acidic residues" evidence="1">
    <location>
        <begin position="141"/>
        <end position="178"/>
    </location>
</feature>
<organism evidence="2 3">
    <name type="scientific">Araneus ventricosus</name>
    <name type="common">Orbweaver spider</name>
    <name type="synonym">Epeira ventricosa</name>
    <dbReference type="NCBI Taxonomy" id="182803"/>
    <lineage>
        <taxon>Eukaryota</taxon>
        <taxon>Metazoa</taxon>
        <taxon>Ecdysozoa</taxon>
        <taxon>Arthropoda</taxon>
        <taxon>Chelicerata</taxon>
        <taxon>Arachnida</taxon>
        <taxon>Araneae</taxon>
        <taxon>Araneomorphae</taxon>
        <taxon>Entelegynae</taxon>
        <taxon>Araneoidea</taxon>
        <taxon>Araneidae</taxon>
        <taxon>Araneus</taxon>
    </lineage>
</organism>
<protein>
    <submittedName>
        <fullName evidence="2">Uncharacterized protein</fullName>
    </submittedName>
</protein>
<evidence type="ECO:0000313" key="2">
    <source>
        <dbReference type="EMBL" id="GBM50106.1"/>
    </source>
</evidence>